<dbReference type="Pfam" id="PF05860">
    <property type="entry name" value="TPS"/>
    <property type="match status" value="1"/>
</dbReference>
<protein>
    <submittedName>
        <fullName evidence="2">Filamentous hemagglutinin N-terminal domain-containing protein</fullName>
    </submittedName>
</protein>
<proteinExistence type="predicted"/>
<sequence length="178" mass="19609">MSGGGGRNDWEILAAVVGNNLFHSFSQFNIDTGQTADFTTSTSALANVISRVTGGSLSQINGTLQLTAAAGSAPAGLFLHRPGGCHLRRWGRHQCTRRVSCQHGRLRQVRQRRQVPCRSWASQHAVECRAGGVRLSRWHECPCHRQRRGNPGGAALPADQHGRGRYRDQQWRCFDARG</sequence>
<dbReference type="InterPro" id="IPR012334">
    <property type="entry name" value="Pectin_lyas_fold"/>
</dbReference>
<evidence type="ECO:0000259" key="1">
    <source>
        <dbReference type="Pfam" id="PF05860"/>
    </source>
</evidence>
<comment type="caution">
    <text evidence="2">The sequence shown here is derived from an EMBL/GenBank/DDBJ whole genome shotgun (WGS) entry which is preliminary data.</text>
</comment>
<dbReference type="Proteomes" id="UP000886469">
    <property type="component" value="Unassembled WGS sequence"/>
</dbReference>
<dbReference type="Gene3D" id="2.160.20.10">
    <property type="entry name" value="Single-stranded right-handed beta-helix, Pectin lyase-like"/>
    <property type="match status" value="1"/>
</dbReference>
<dbReference type="SUPFAM" id="SSF51126">
    <property type="entry name" value="Pectin lyase-like"/>
    <property type="match status" value="1"/>
</dbReference>
<dbReference type="NCBIfam" id="TIGR01901">
    <property type="entry name" value="adhes_NPXG"/>
    <property type="match status" value="1"/>
</dbReference>
<evidence type="ECO:0000313" key="3">
    <source>
        <dbReference type="Proteomes" id="UP000886469"/>
    </source>
</evidence>
<evidence type="ECO:0000313" key="2">
    <source>
        <dbReference type="EMBL" id="NMQ07843.1"/>
    </source>
</evidence>
<dbReference type="EMBL" id="SPMX01000099">
    <property type="protein sequence ID" value="NMQ07843.1"/>
    <property type="molecule type" value="Genomic_DNA"/>
</dbReference>
<organism evidence="2 3">
    <name type="scientific">Candidatus Accumulibacter contiguus</name>
    <dbReference type="NCBI Taxonomy" id="2954381"/>
    <lineage>
        <taxon>Bacteria</taxon>
        <taxon>Pseudomonadati</taxon>
        <taxon>Pseudomonadota</taxon>
        <taxon>Betaproteobacteria</taxon>
        <taxon>Candidatus Accumulibacter</taxon>
    </lineage>
</organism>
<dbReference type="InterPro" id="IPR011050">
    <property type="entry name" value="Pectin_lyase_fold/virulence"/>
</dbReference>
<gene>
    <name evidence="2" type="ORF">E4Q08_22695</name>
</gene>
<feature type="domain" description="Filamentous haemagglutinin FhaB/tRNA nuclease CdiA-like TPS" evidence="1">
    <location>
        <begin position="17"/>
        <end position="84"/>
    </location>
</feature>
<name>A0ABX1TFH9_9PROT</name>
<accession>A0ABX1TFH9</accession>
<keyword evidence="3" id="KW-1185">Reference proteome</keyword>
<dbReference type="InterPro" id="IPR008638">
    <property type="entry name" value="FhaB/CdiA-like_TPS"/>
</dbReference>
<reference evidence="2" key="1">
    <citation type="submission" date="2019-03" db="EMBL/GenBank/DDBJ databases">
        <title>Metabolic reconstructions from genomes of highly enriched 'Candidatus Accumulibacter' and 'Candidatus Competibacter' bioreactor populations.</title>
        <authorList>
            <person name="Annavajhala M.K."/>
            <person name="Welles L."/>
            <person name="Abbas B."/>
            <person name="Sorokin D."/>
            <person name="Park H."/>
            <person name="Van Loosdrecht M."/>
            <person name="Chandran K."/>
        </authorList>
    </citation>
    <scope>NUCLEOTIDE SEQUENCE</scope>
    <source>
        <strain evidence="2">SBR_L</strain>
    </source>
</reference>